<feature type="domain" description="PIK-related kinase FAT" evidence="1">
    <location>
        <begin position="2"/>
        <end position="77"/>
    </location>
</feature>
<accession>A0A1X7SMB8</accession>
<reference evidence="2" key="1">
    <citation type="submission" date="2017-05" db="UniProtKB">
        <authorList>
            <consortium name="EnsemblMetazoa"/>
        </authorList>
    </citation>
    <scope>IDENTIFICATION</scope>
</reference>
<dbReference type="InParanoid" id="A0A1X7SMB8"/>
<name>A0A1X7SMB8_AMPQE</name>
<proteinExistence type="predicted"/>
<dbReference type="EnsemblMetazoa" id="Aqu2.1.03252_001">
    <property type="protein sequence ID" value="Aqu2.1.03252_001"/>
    <property type="gene ID" value="Aqu2.1.03252"/>
</dbReference>
<protein>
    <recommendedName>
        <fullName evidence="1">PIK-related kinase FAT domain-containing protein</fullName>
    </recommendedName>
</protein>
<dbReference type="STRING" id="400682.A0A1X7SMB8"/>
<evidence type="ECO:0000313" key="2">
    <source>
        <dbReference type="EnsemblMetazoa" id="Aqu2.1.03252_001"/>
    </source>
</evidence>
<dbReference type="eggNOG" id="KOG0891">
    <property type="taxonomic scope" value="Eukaryota"/>
</dbReference>
<dbReference type="AlphaFoldDB" id="A0A1X7SMB8"/>
<dbReference type="InterPro" id="IPR003151">
    <property type="entry name" value="PIK-rel_kinase_FAT"/>
</dbReference>
<dbReference type="OrthoDB" id="2250022at2759"/>
<sequence length="78" mass="9299">SIDKARSSLDAELTALVGESYNRAYHLMVSVQLLSELEEIIQCLVRPEKKKQLQKTWWNRLLYKMKHHGVWTRLLRFT</sequence>
<organism evidence="2">
    <name type="scientific">Amphimedon queenslandica</name>
    <name type="common">Sponge</name>
    <dbReference type="NCBI Taxonomy" id="400682"/>
    <lineage>
        <taxon>Eukaryota</taxon>
        <taxon>Metazoa</taxon>
        <taxon>Porifera</taxon>
        <taxon>Demospongiae</taxon>
        <taxon>Heteroscleromorpha</taxon>
        <taxon>Haplosclerida</taxon>
        <taxon>Niphatidae</taxon>
        <taxon>Amphimedon</taxon>
    </lineage>
</organism>
<evidence type="ECO:0000259" key="1">
    <source>
        <dbReference type="Pfam" id="PF02259"/>
    </source>
</evidence>
<dbReference type="Pfam" id="PF02259">
    <property type="entry name" value="FAT"/>
    <property type="match status" value="1"/>
</dbReference>